<dbReference type="EMBL" id="RDQH01000343">
    <property type="protein sequence ID" value="RXH68066.1"/>
    <property type="molecule type" value="Genomic_DNA"/>
</dbReference>
<proteinExistence type="predicted"/>
<dbReference type="InterPro" id="IPR002902">
    <property type="entry name" value="GNK2"/>
</dbReference>
<dbReference type="FunFam" id="3.90.550.50:FF:000006">
    <property type="entry name" value="Fringe-related protein-like"/>
    <property type="match status" value="1"/>
</dbReference>
<accession>A0A498H9G0</accession>
<keyword evidence="2" id="KW-0677">Repeat</keyword>
<keyword evidence="1" id="KW-0732">Signal</keyword>
<evidence type="ECO:0000313" key="6">
    <source>
        <dbReference type="Proteomes" id="UP000290289"/>
    </source>
</evidence>
<gene>
    <name evidence="5" type="ORF">DVH24_028213</name>
</gene>
<keyword evidence="6" id="KW-1185">Reference proteome</keyword>
<sequence>MPILSPRLRLRLVYHLLCNFLMYQKIKRKTNSACKAIRFQYLSLSLPSVMPRTLTLPRFSALLLILSVFLNLYFLFFFLHAPPTVLSRYTPSPTTRRHLVFAIASSSRSWSRREPYLRLWSSPASTRVFAFLDRAPTDSSGDRSVATVVVSGDTSRFPYTLKGGLRSAIRVARAVKEVVDRGEPDVRWFVFGDDDTVFFVENLVRTLSKYDHDRWFYVGSNSESYQQNAKYSFEMAFGGGGFAISHSLATALARVFDSCLMRYGHLYGSDARVFACVAELGVGLTHEPGFHQVDMRGNLFGMLSAHPLSPLVSLHHLEAADPIFPNMNKTQALDHLFEAVNVDPARILQQTVCYDSLHSLTVSVAWGYAIQVYAGNELLSDLLSLQKTFMPWRRSGSIEASQFMFNMRDYPRDKCKRPTVFFLESVVSNSHGSSSNYTRLNVENCSKENAIKNLEQIRVFSQKLELDAEETKREDNAIHTSASGDDLSKLDIRRNERYIFCISVLFACSSSFPLKMLPFPQSPSKPRSPSRLINFFIVSSSLCTLFLLGSLFLVFTSSKLGRISSLSQDAYSPPSTSLEHIVFGIASNQKAWSAKRKEYVRLWWKNQSMRGCVFLDSLPPDHQRHVHDTSLPPVCISGDTARFRYTYRGGLKSAIRVARVVSETVALNHTNVRWYVFGDDDTVFFPENLVKTLSKYDHGLWYYIGTNSEVYEQNRVFGFGMAYGGAGFAISAPLAKVLAKVFDSCLERYPHLYGSDSRISSCLAELGVGLTSEAGFHQNDIHGDMFGLLASHPVTPLVSLHHFDHANPVFPNMTTINALKHLFKAANVDSQRMLQKTVCYDRWFLWTITVSWGYAVQVYGNHILLPDVLPVQQTFSQWKKGSVLSGVYTFNTREHHKDPCRRPVVFFLDNVSSGADGIKSIYKKSYENCSYDMASLRKLEEVRVYSHKLDLDMKQAPRRQCCDIDQFSSGNTTGNYTSGSVYEQNLNITLTFLVANAFQTGFYVTSMGQINDVVYGLVQCRVVPEGGFGWLHKLLVRPAFLLYLDSFPRVNLHDVHTATDPVLCKRQLRTYHTSCFRSFKIAIGVTSYTDFNDIYGMTQCTQDLAENSCLICLQEIASYVSECCDGFVGITLISKSCYLPYEMYSFFQSPLQHPPPAAASSLFPSLLESNSSTTSGTNKTSPVKKKISKTIIIIVIPLLVGFVIPTSCACCLLWERTRRNGVDDVSDVREDGNNRMDALLIGLHTPKVATGNFSVAYKLGEGGFGPVYKAWQYWAKGTSLELLDPSLGDQWPRYEVLKCIHIGLLCVQEASAERPTMSEVVMMLNSYSTTSAVPSQPAFYIRQESSTNSQKSGGFELDKLEDAAQSVNDLTVTQHHPR</sequence>
<evidence type="ECO:0000256" key="3">
    <source>
        <dbReference type="SAM" id="Phobius"/>
    </source>
</evidence>
<evidence type="ECO:0000256" key="1">
    <source>
        <dbReference type="ARBA" id="ARBA00022729"/>
    </source>
</evidence>
<dbReference type="Gene3D" id="1.10.510.10">
    <property type="entry name" value="Transferase(Phosphotransferase) domain 1"/>
    <property type="match status" value="1"/>
</dbReference>
<feature type="transmembrane region" description="Helical" evidence="3">
    <location>
        <begin position="59"/>
        <end position="79"/>
    </location>
</feature>
<feature type="transmembrane region" description="Helical" evidence="3">
    <location>
        <begin position="1191"/>
        <end position="1214"/>
    </location>
</feature>
<dbReference type="STRING" id="3750.A0A498H9G0"/>
<dbReference type="PANTHER" id="PTHR10811">
    <property type="entry name" value="FRINGE-RELATED"/>
    <property type="match status" value="1"/>
</dbReference>
<dbReference type="InterPro" id="IPR038408">
    <property type="entry name" value="GNK2_sf"/>
</dbReference>
<reference evidence="5 6" key="1">
    <citation type="submission" date="2018-10" db="EMBL/GenBank/DDBJ databases">
        <title>A high-quality apple genome assembly.</title>
        <authorList>
            <person name="Hu J."/>
        </authorList>
    </citation>
    <scope>NUCLEOTIDE SEQUENCE [LARGE SCALE GENOMIC DNA]</scope>
    <source>
        <strain evidence="6">cv. HFTH1</strain>
        <tissue evidence="5">Young leaf</tissue>
    </source>
</reference>
<name>A0A498H9G0_MALDO</name>
<feature type="domain" description="Gnk2-homologous" evidence="4">
    <location>
        <begin position="1041"/>
        <end position="1146"/>
    </location>
</feature>
<protein>
    <recommendedName>
        <fullName evidence="4">Gnk2-homologous domain-containing protein</fullName>
    </recommendedName>
</protein>
<keyword evidence="3" id="KW-0812">Transmembrane</keyword>
<evidence type="ECO:0000256" key="2">
    <source>
        <dbReference type="ARBA" id="ARBA00022737"/>
    </source>
</evidence>
<dbReference type="FunFam" id="3.90.550.50:FF:000030">
    <property type="entry name" value="Fringe-related protein"/>
    <property type="match status" value="1"/>
</dbReference>
<dbReference type="Proteomes" id="UP000290289">
    <property type="component" value="Chromosome 17"/>
</dbReference>
<evidence type="ECO:0000259" key="4">
    <source>
        <dbReference type="PROSITE" id="PS51473"/>
    </source>
</evidence>
<evidence type="ECO:0000313" key="5">
    <source>
        <dbReference type="EMBL" id="RXH68066.1"/>
    </source>
</evidence>
<dbReference type="InterPro" id="IPR006740">
    <property type="entry name" value="DUF604"/>
</dbReference>
<feature type="transmembrane region" description="Helical" evidence="3">
    <location>
        <begin position="497"/>
        <end position="514"/>
    </location>
</feature>
<dbReference type="Gene3D" id="3.90.550.50">
    <property type="match status" value="2"/>
</dbReference>
<comment type="caution">
    <text evidence="5">The sequence shown here is derived from an EMBL/GenBank/DDBJ whole genome shotgun (WGS) entry which is preliminary data.</text>
</comment>
<feature type="transmembrane region" description="Helical" evidence="3">
    <location>
        <begin position="535"/>
        <end position="555"/>
    </location>
</feature>
<dbReference type="Pfam" id="PF04646">
    <property type="entry name" value="DUF604"/>
    <property type="match status" value="2"/>
</dbReference>
<dbReference type="Pfam" id="PF01657">
    <property type="entry name" value="Stress-antifung"/>
    <property type="match status" value="2"/>
</dbReference>
<dbReference type="Gene3D" id="3.30.430.20">
    <property type="entry name" value="Gnk2 domain, C-X8-C-X2-C motif"/>
    <property type="match status" value="2"/>
</dbReference>
<keyword evidence="3" id="KW-1133">Transmembrane helix</keyword>
<keyword evidence="3" id="KW-0472">Membrane</keyword>
<dbReference type="PROSITE" id="PS51473">
    <property type="entry name" value="GNK2"/>
    <property type="match status" value="1"/>
</dbReference>
<dbReference type="CDD" id="cd23509">
    <property type="entry name" value="Gnk2-like"/>
    <property type="match status" value="1"/>
</dbReference>
<organism evidence="5 6">
    <name type="scientific">Malus domestica</name>
    <name type="common">Apple</name>
    <name type="synonym">Pyrus malus</name>
    <dbReference type="NCBI Taxonomy" id="3750"/>
    <lineage>
        <taxon>Eukaryota</taxon>
        <taxon>Viridiplantae</taxon>
        <taxon>Streptophyta</taxon>
        <taxon>Embryophyta</taxon>
        <taxon>Tracheophyta</taxon>
        <taxon>Spermatophyta</taxon>
        <taxon>Magnoliopsida</taxon>
        <taxon>eudicotyledons</taxon>
        <taxon>Gunneridae</taxon>
        <taxon>Pentapetalae</taxon>
        <taxon>rosids</taxon>
        <taxon>fabids</taxon>
        <taxon>Rosales</taxon>
        <taxon>Rosaceae</taxon>
        <taxon>Amygdaloideae</taxon>
        <taxon>Maleae</taxon>
        <taxon>Malus</taxon>
    </lineage>
</organism>